<evidence type="ECO:0000313" key="1">
    <source>
        <dbReference type="EMBL" id="KAK3691330.1"/>
    </source>
</evidence>
<accession>A0ACC3MG98</accession>
<organism evidence="1 2">
    <name type="scientific">Vermiconidia calcicola</name>
    <dbReference type="NCBI Taxonomy" id="1690605"/>
    <lineage>
        <taxon>Eukaryota</taxon>
        <taxon>Fungi</taxon>
        <taxon>Dikarya</taxon>
        <taxon>Ascomycota</taxon>
        <taxon>Pezizomycotina</taxon>
        <taxon>Dothideomycetes</taxon>
        <taxon>Dothideomycetidae</taxon>
        <taxon>Mycosphaerellales</taxon>
        <taxon>Extremaceae</taxon>
        <taxon>Vermiconidia</taxon>
    </lineage>
</organism>
<protein>
    <submittedName>
        <fullName evidence="1">Uncharacterized protein</fullName>
    </submittedName>
</protein>
<name>A0ACC3MG98_9PEZI</name>
<evidence type="ECO:0000313" key="2">
    <source>
        <dbReference type="Proteomes" id="UP001281147"/>
    </source>
</evidence>
<proteinExistence type="predicted"/>
<comment type="caution">
    <text evidence="1">The sequence shown here is derived from an EMBL/GenBank/DDBJ whole genome shotgun (WGS) entry which is preliminary data.</text>
</comment>
<gene>
    <name evidence="1" type="ORF">LTR37_018691</name>
</gene>
<reference evidence="1" key="1">
    <citation type="submission" date="2023-07" db="EMBL/GenBank/DDBJ databases">
        <title>Black Yeasts Isolated from many extreme environments.</title>
        <authorList>
            <person name="Coleine C."/>
            <person name="Stajich J.E."/>
            <person name="Selbmann L."/>
        </authorList>
    </citation>
    <scope>NUCLEOTIDE SEQUENCE</scope>
    <source>
        <strain evidence="1">CCFEE 5714</strain>
    </source>
</reference>
<keyword evidence="2" id="KW-1185">Reference proteome</keyword>
<sequence>MEQNKEDKDTAGGAAAIAVATTTELLEHILLLLDMKTLLLAQRVNRKFQSVINKSANLQKKLFFVHTSTKEAVELCGDTHNGRSILFMSNSYDGKCVLSALSLLNPLVAMEIENPYPNINLEGLNYRTGSKGDLIHGSWQRMQIAHGGQGLDLSVILYHPSGVPVMHDITARTLPGAQHELQRLLSLPHNAAITTKEVRLVVRGIRVESQYWKSECANATLILDMDF</sequence>
<dbReference type="Proteomes" id="UP001281147">
    <property type="component" value="Unassembled WGS sequence"/>
</dbReference>
<dbReference type="EMBL" id="JAUTXU010000267">
    <property type="protein sequence ID" value="KAK3691330.1"/>
    <property type="molecule type" value="Genomic_DNA"/>
</dbReference>